<dbReference type="GO" id="GO:0016787">
    <property type="term" value="F:hydrolase activity"/>
    <property type="evidence" value="ECO:0007669"/>
    <property type="project" value="UniProtKB-KW"/>
</dbReference>
<dbReference type="InterPro" id="IPR029058">
    <property type="entry name" value="AB_hydrolase_fold"/>
</dbReference>
<protein>
    <submittedName>
        <fullName evidence="4">CocE/NonD family hydrolase</fullName>
    </submittedName>
</protein>
<dbReference type="Gene3D" id="2.60.120.260">
    <property type="entry name" value="Galactose-binding domain-like"/>
    <property type="match status" value="1"/>
</dbReference>
<dbReference type="EMBL" id="BAABJP010000030">
    <property type="protein sequence ID" value="GAA5163668.1"/>
    <property type="molecule type" value="Genomic_DNA"/>
</dbReference>
<sequence length="563" mass="61404">MNADPVPVIPQAAPVPPGATWTEHYLRTPDGPRLHADVLRPSRLPADAKTPVIVSIGPYFNHSGQTGPIGPLQGVGYQPVGLGKARPSDRFYDLVVNGKLMERGYTFVMVDLRGFGGSQGCLDWVGPGEQSDVKTAVEWAARQPWSTGKVGLYGKSYDGVTGLVGAALAPRGLEAVVSQEPVYDMYRYLYSNRVRYNNSLATPALYDGIAGSPGMLLGDRPSYLMNSVNDLQRPGCPALNWLDQQDSDHGAKYWRDRDLIAKARGSKVPVLLTQGFLEPNTKPDGAFDFYRELAGPKRAWFGMWDHVRGGEKTREGRLKIGRDGWFDEVMRWYDRYLKDESPDQRDPSVVVQTSDGSWRAEKTWPPADARDVTVPLRPGSYLDTALNNGTNGGGSGLVTGDGVWTISPPLEHDAHLAGVPKARLRTEGLAAANVVVNVYDIAPDNRATLVSRGTSLRTATPGPSFPLLGNDWLLPAGHRIGVLVTSSNKEWWRPVPTALPVRVLDGSSVELPFLACRRSDELPGRSSVFLDDYRKQAPFDAGGHLATGTRADFPLPGALRDCR</sequence>
<dbReference type="SUPFAM" id="SSF49785">
    <property type="entry name" value="Galactose-binding domain-like"/>
    <property type="match status" value="1"/>
</dbReference>
<dbReference type="InterPro" id="IPR005674">
    <property type="entry name" value="CocE/Ser_esterase"/>
</dbReference>
<keyword evidence="5" id="KW-1185">Reference proteome</keyword>
<evidence type="ECO:0000256" key="1">
    <source>
        <dbReference type="ARBA" id="ARBA00022801"/>
    </source>
</evidence>
<dbReference type="InterPro" id="IPR000383">
    <property type="entry name" value="Xaa-Pro-like_dom"/>
</dbReference>
<dbReference type="NCBIfam" id="TIGR00976">
    <property type="entry name" value="CocE_NonD"/>
    <property type="match status" value="1"/>
</dbReference>
<gene>
    <name evidence="4" type="ORF">GCM10023321_50850</name>
</gene>
<dbReference type="SMART" id="SM00939">
    <property type="entry name" value="PepX_C"/>
    <property type="match status" value="1"/>
</dbReference>
<dbReference type="Gene3D" id="3.40.50.1820">
    <property type="entry name" value="alpha/beta hydrolase"/>
    <property type="match status" value="2"/>
</dbReference>
<dbReference type="InterPro" id="IPR008979">
    <property type="entry name" value="Galactose-bd-like_sf"/>
</dbReference>
<evidence type="ECO:0000259" key="3">
    <source>
        <dbReference type="SMART" id="SM00939"/>
    </source>
</evidence>
<name>A0ABP9QKZ9_9PSEU</name>
<dbReference type="Pfam" id="PF02129">
    <property type="entry name" value="Peptidase_S15"/>
    <property type="match status" value="1"/>
</dbReference>
<accession>A0ABP9QKZ9</accession>
<evidence type="ECO:0000313" key="5">
    <source>
        <dbReference type="Proteomes" id="UP001428817"/>
    </source>
</evidence>
<reference evidence="5" key="1">
    <citation type="journal article" date="2019" name="Int. J. Syst. Evol. Microbiol.">
        <title>The Global Catalogue of Microorganisms (GCM) 10K type strain sequencing project: providing services to taxonomists for standard genome sequencing and annotation.</title>
        <authorList>
            <consortium name="The Broad Institute Genomics Platform"/>
            <consortium name="The Broad Institute Genome Sequencing Center for Infectious Disease"/>
            <person name="Wu L."/>
            <person name="Ma J."/>
        </authorList>
    </citation>
    <scope>NUCLEOTIDE SEQUENCE [LARGE SCALE GENOMIC DNA]</scope>
    <source>
        <strain evidence="5">JCM 18303</strain>
    </source>
</reference>
<dbReference type="Proteomes" id="UP001428817">
    <property type="component" value="Unassembled WGS sequence"/>
</dbReference>
<organism evidence="4 5">
    <name type="scientific">Pseudonocardia eucalypti</name>
    <dbReference type="NCBI Taxonomy" id="648755"/>
    <lineage>
        <taxon>Bacteria</taxon>
        <taxon>Bacillati</taxon>
        <taxon>Actinomycetota</taxon>
        <taxon>Actinomycetes</taxon>
        <taxon>Pseudonocardiales</taxon>
        <taxon>Pseudonocardiaceae</taxon>
        <taxon>Pseudonocardia</taxon>
    </lineage>
</organism>
<evidence type="ECO:0000256" key="2">
    <source>
        <dbReference type="SAM" id="MobiDB-lite"/>
    </source>
</evidence>
<proteinExistence type="predicted"/>
<keyword evidence="1 4" id="KW-0378">Hydrolase</keyword>
<dbReference type="InterPro" id="IPR013736">
    <property type="entry name" value="Xaa-Pro_dipept_C"/>
</dbReference>
<comment type="caution">
    <text evidence="4">The sequence shown here is derived from an EMBL/GenBank/DDBJ whole genome shotgun (WGS) entry which is preliminary data.</text>
</comment>
<feature type="region of interest" description="Disordered" evidence="2">
    <location>
        <begin position="341"/>
        <end position="363"/>
    </location>
</feature>
<feature type="domain" description="Xaa-Pro dipeptidyl-peptidase C-terminal" evidence="3">
    <location>
        <begin position="330"/>
        <end position="519"/>
    </location>
</feature>
<dbReference type="SUPFAM" id="SSF53474">
    <property type="entry name" value="alpha/beta-Hydrolases"/>
    <property type="match status" value="1"/>
</dbReference>
<dbReference type="Pfam" id="PF08530">
    <property type="entry name" value="PepX_C"/>
    <property type="match status" value="1"/>
</dbReference>
<evidence type="ECO:0000313" key="4">
    <source>
        <dbReference type="EMBL" id="GAA5163668.1"/>
    </source>
</evidence>